<dbReference type="PROSITE" id="PS50003">
    <property type="entry name" value="PH_DOMAIN"/>
    <property type="match status" value="1"/>
</dbReference>
<dbReference type="AlphaFoldDB" id="A0A504Z1G0"/>
<dbReference type="InterPro" id="IPR045188">
    <property type="entry name" value="Boi1/Boi2-like"/>
</dbReference>
<gene>
    <name evidence="2" type="ORF">FGIG_11510</name>
</gene>
<dbReference type="InterPro" id="IPR011993">
    <property type="entry name" value="PH-like_dom_sf"/>
</dbReference>
<evidence type="ECO:0000313" key="2">
    <source>
        <dbReference type="EMBL" id="TPP66545.1"/>
    </source>
</evidence>
<comment type="caution">
    <text evidence="2">The sequence shown here is derived from an EMBL/GenBank/DDBJ whole genome shotgun (WGS) entry which is preliminary data.</text>
</comment>
<dbReference type="GO" id="GO:0005829">
    <property type="term" value="C:cytosol"/>
    <property type="evidence" value="ECO:0007669"/>
    <property type="project" value="GOC"/>
</dbReference>
<dbReference type="Pfam" id="PF00169">
    <property type="entry name" value="PH"/>
    <property type="match status" value="1"/>
</dbReference>
<dbReference type="GO" id="GO:0042147">
    <property type="term" value="P:retrograde transport, endosome to Golgi"/>
    <property type="evidence" value="ECO:0007669"/>
    <property type="project" value="TreeGrafter"/>
</dbReference>
<dbReference type="PANTHER" id="PTHR22902:SF53">
    <property type="entry name" value="INOSITOL PHOSPHATASE INTERACTING PROTEIN, ISOFORM A"/>
    <property type="match status" value="1"/>
</dbReference>
<protein>
    <submittedName>
        <fullName evidence="2">Sesquipedalian-1</fullName>
    </submittedName>
</protein>
<accession>A0A504Z1G0</accession>
<keyword evidence="3" id="KW-1185">Reference proteome</keyword>
<feature type="domain" description="PH" evidence="1">
    <location>
        <begin position="17"/>
        <end position="113"/>
    </location>
</feature>
<proteinExistence type="predicted"/>
<dbReference type="GO" id="GO:0055037">
    <property type="term" value="C:recycling endosome"/>
    <property type="evidence" value="ECO:0007669"/>
    <property type="project" value="TreeGrafter"/>
</dbReference>
<dbReference type="STRING" id="46835.A0A504Z1G0"/>
<dbReference type="InterPro" id="IPR001849">
    <property type="entry name" value="PH_domain"/>
</dbReference>
<dbReference type="SMART" id="SM00233">
    <property type="entry name" value="PH"/>
    <property type="match status" value="1"/>
</dbReference>
<dbReference type="Proteomes" id="UP000316759">
    <property type="component" value="Unassembled WGS sequence"/>
</dbReference>
<sequence length="266" mass="30174">MRICNPKTVVQFLGCKKEDRAGYLWKRKSETKGSYKRRYFVAYGNILAYYEKKMDKEPLGVLFLENHVIEMVDDLTMVVRFVAMKELPKGYYLRGDSTEDIEQWMRVLSRSGIDFFTLTLEDLEDQLHAVSVVNRASSNSGLPSSAEKCWLSDLCASQVGQPLRRPNPFNNYSIFPPSASTIGDTHPSFSDLSSVLVKRSCQCSSADMHPTRSNKPDKNSGAGLISVVPSIPTNVQWLLSQDWQQLHAKVRMQLSEAEVRFISKFS</sequence>
<dbReference type="Gene3D" id="2.30.29.30">
    <property type="entry name" value="Pleckstrin-homology domain (PH domain)/Phosphotyrosine-binding domain (PTB)"/>
    <property type="match status" value="1"/>
</dbReference>
<reference evidence="2 3" key="1">
    <citation type="submission" date="2019-04" db="EMBL/GenBank/DDBJ databases">
        <title>Annotation for the trematode Fasciola gigantica.</title>
        <authorList>
            <person name="Choi Y.-J."/>
        </authorList>
    </citation>
    <scope>NUCLEOTIDE SEQUENCE [LARGE SCALE GENOMIC DNA]</scope>
    <source>
        <strain evidence="2">Uganda_cow_1</strain>
    </source>
</reference>
<dbReference type="EMBL" id="SUNJ01001683">
    <property type="protein sequence ID" value="TPP66545.1"/>
    <property type="molecule type" value="Genomic_DNA"/>
</dbReference>
<dbReference type="GO" id="GO:0005769">
    <property type="term" value="C:early endosome"/>
    <property type="evidence" value="ECO:0007669"/>
    <property type="project" value="TreeGrafter"/>
</dbReference>
<dbReference type="GO" id="GO:0007032">
    <property type="term" value="P:endosome organization"/>
    <property type="evidence" value="ECO:0007669"/>
    <property type="project" value="TreeGrafter"/>
</dbReference>
<dbReference type="PANTHER" id="PTHR22902">
    <property type="entry name" value="SESQUIPEDALIAN"/>
    <property type="match status" value="1"/>
</dbReference>
<organism evidence="2 3">
    <name type="scientific">Fasciola gigantica</name>
    <name type="common">Giant liver fluke</name>
    <dbReference type="NCBI Taxonomy" id="46835"/>
    <lineage>
        <taxon>Eukaryota</taxon>
        <taxon>Metazoa</taxon>
        <taxon>Spiralia</taxon>
        <taxon>Lophotrochozoa</taxon>
        <taxon>Platyhelminthes</taxon>
        <taxon>Trematoda</taxon>
        <taxon>Digenea</taxon>
        <taxon>Plagiorchiida</taxon>
        <taxon>Echinostomata</taxon>
        <taxon>Echinostomatoidea</taxon>
        <taxon>Fasciolidae</taxon>
        <taxon>Fasciola</taxon>
    </lineage>
</organism>
<dbReference type="SUPFAM" id="SSF50729">
    <property type="entry name" value="PH domain-like"/>
    <property type="match status" value="1"/>
</dbReference>
<dbReference type="OrthoDB" id="10261837at2759"/>
<evidence type="ECO:0000313" key="3">
    <source>
        <dbReference type="Proteomes" id="UP000316759"/>
    </source>
</evidence>
<name>A0A504Z1G0_FASGI</name>
<dbReference type="GO" id="GO:0005802">
    <property type="term" value="C:trans-Golgi network"/>
    <property type="evidence" value="ECO:0007669"/>
    <property type="project" value="TreeGrafter"/>
</dbReference>
<dbReference type="GO" id="GO:0001881">
    <property type="term" value="P:receptor recycling"/>
    <property type="evidence" value="ECO:0007669"/>
    <property type="project" value="TreeGrafter"/>
</dbReference>
<evidence type="ECO:0000259" key="1">
    <source>
        <dbReference type="PROSITE" id="PS50003"/>
    </source>
</evidence>